<name>A0A2N6UID0_9FIRM</name>
<sequence>MADVNNVSYGKPLTDGAISTAPLGSSLPTDATTKLDTKFKSLGYVSEDGITNENSPESEKIKAWGGKTVLVSQTEKPDTYQFTLIEVLNLDVLKVVYGDENVTGTLKTGITIKANAKPMKARSFVIETLLNGDTIKRMVIPNGVISEVGEISYKDDEAIGYETTIECLPDKDGNTHYEYIKGAEGTSSGEAS</sequence>
<organism evidence="1 2">
    <name type="scientific">Anaerococcus hydrogenalis</name>
    <dbReference type="NCBI Taxonomy" id="33029"/>
    <lineage>
        <taxon>Bacteria</taxon>
        <taxon>Bacillati</taxon>
        <taxon>Bacillota</taxon>
        <taxon>Tissierellia</taxon>
        <taxon>Tissierellales</taxon>
        <taxon>Peptoniphilaceae</taxon>
        <taxon>Anaerococcus</taxon>
    </lineage>
</organism>
<dbReference type="AlphaFoldDB" id="A0A2N6UID0"/>
<proteinExistence type="predicted"/>
<evidence type="ECO:0000313" key="1">
    <source>
        <dbReference type="EMBL" id="PMC81356.1"/>
    </source>
</evidence>
<dbReference type="GeneID" id="84578505"/>
<evidence type="ECO:0000313" key="2">
    <source>
        <dbReference type="Proteomes" id="UP000235658"/>
    </source>
</evidence>
<dbReference type="Proteomes" id="UP000235658">
    <property type="component" value="Unassembled WGS sequence"/>
</dbReference>
<comment type="caution">
    <text evidence="1">The sequence shown here is derived from an EMBL/GenBank/DDBJ whole genome shotgun (WGS) entry which is preliminary data.</text>
</comment>
<accession>A0A2N6UID0</accession>
<dbReference type="Pfam" id="PF25681">
    <property type="entry name" value="Phage_TTP_17"/>
    <property type="match status" value="1"/>
</dbReference>
<dbReference type="RefSeq" id="WP_102197967.1">
    <property type="nucleotide sequence ID" value="NZ_PNHP01000003.1"/>
</dbReference>
<dbReference type="InterPro" id="IPR058154">
    <property type="entry name" value="Bxb1_TTP-like"/>
</dbReference>
<gene>
    <name evidence="1" type="ORF">CJ192_04840</name>
</gene>
<reference evidence="1 2" key="1">
    <citation type="submission" date="2017-09" db="EMBL/GenBank/DDBJ databases">
        <title>Bacterial strain isolated from the female urinary microbiota.</title>
        <authorList>
            <person name="Thomas-White K."/>
            <person name="Kumar N."/>
            <person name="Forster S."/>
            <person name="Putonti C."/>
            <person name="Lawley T."/>
            <person name="Wolfe A.J."/>
        </authorList>
    </citation>
    <scope>NUCLEOTIDE SEQUENCE [LARGE SCALE GENOMIC DNA]</scope>
    <source>
        <strain evidence="1 2">UMB0204</strain>
    </source>
</reference>
<protein>
    <submittedName>
        <fullName evidence="1">Phage tail protein</fullName>
    </submittedName>
</protein>
<dbReference type="EMBL" id="PNHP01000003">
    <property type="protein sequence ID" value="PMC81356.1"/>
    <property type="molecule type" value="Genomic_DNA"/>
</dbReference>